<evidence type="ECO:0000259" key="2">
    <source>
        <dbReference type="PROSITE" id="PS50110"/>
    </source>
</evidence>
<accession>C0QMI4</accession>
<dbReference type="AlphaFoldDB" id="C0QMI4"/>
<name>C0QMI4_DESAH</name>
<dbReference type="Proteomes" id="UP000000442">
    <property type="component" value="Chromosome"/>
</dbReference>
<dbReference type="Gene3D" id="3.40.50.2300">
    <property type="match status" value="1"/>
</dbReference>
<sequence length="72" mass="7965">MPKLTGLKLAKAMMDIHPELPIILCTGYSKQISAQDATVNNIKVILKKPVSKIDLTETVRKVLDEANIYKGN</sequence>
<dbReference type="InterPro" id="IPR001789">
    <property type="entry name" value="Sig_transdc_resp-reg_receiver"/>
</dbReference>
<evidence type="ECO:0000313" key="3">
    <source>
        <dbReference type="EMBL" id="ACN16501.1"/>
    </source>
</evidence>
<protein>
    <submittedName>
        <fullName evidence="3">Two-component sensory box histidine kinase/response regulator</fullName>
    </submittedName>
</protein>
<dbReference type="SUPFAM" id="SSF52172">
    <property type="entry name" value="CheY-like"/>
    <property type="match status" value="1"/>
</dbReference>
<dbReference type="HOGENOM" id="CLU_000445_69_8_7"/>
<evidence type="ECO:0000313" key="4">
    <source>
        <dbReference type="Proteomes" id="UP000000442"/>
    </source>
</evidence>
<dbReference type="EMBL" id="CP001087">
    <property type="protein sequence ID" value="ACN16501.1"/>
    <property type="molecule type" value="Genomic_DNA"/>
</dbReference>
<organism evidence="3 4">
    <name type="scientific">Desulforapulum autotrophicum (strain ATCC 43914 / DSM 3382 / VKM B-1955 / HRM2)</name>
    <name type="common">Desulfobacterium autotrophicum</name>
    <dbReference type="NCBI Taxonomy" id="177437"/>
    <lineage>
        <taxon>Bacteria</taxon>
        <taxon>Pseudomonadati</taxon>
        <taxon>Thermodesulfobacteriota</taxon>
        <taxon>Desulfobacteria</taxon>
        <taxon>Desulfobacterales</taxon>
        <taxon>Desulfobacteraceae</taxon>
        <taxon>Desulforapulum</taxon>
    </lineage>
</organism>
<dbReference type="InterPro" id="IPR011006">
    <property type="entry name" value="CheY-like_superfamily"/>
</dbReference>
<keyword evidence="3" id="KW-0808">Transferase</keyword>
<dbReference type="Pfam" id="PF00072">
    <property type="entry name" value="Response_reg"/>
    <property type="match status" value="1"/>
</dbReference>
<comment type="caution">
    <text evidence="1">Lacks conserved residue(s) required for the propagation of feature annotation.</text>
</comment>
<keyword evidence="4" id="KW-1185">Reference proteome</keyword>
<keyword evidence="3" id="KW-0418">Kinase</keyword>
<dbReference type="eggNOG" id="COG2204">
    <property type="taxonomic scope" value="Bacteria"/>
</dbReference>
<dbReference type="GO" id="GO:0016301">
    <property type="term" value="F:kinase activity"/>
    <property type="evidence" value="ECO:0007669"/>
    <property type="project" value="UniProtKB-KW"/>
</dbReference>
<evidence type="ECO:0000256" key="1">
    <source>
        <dbReference type="PROSITE-ProRule" id="PRU00169"/>
    </source>
</evidence>
<proteinExistence type="predicted"/>
<dbReference type="STRING" id="177437.HRM2_34260"/>
<dbReference type="GO" id="GO:0000160">
    <property type="term" value="P:phosphorelay signal transduction system"/>
    <property type="evidence" value="ECO:0007669"/>
    <property type="project" value="InterPro"/>
</dbReference>
<gene>
    <name evidence="3" type="ordered locus">HRM2_34260</name>
</gene>
<reference evidence="3 4" key="1">
    <citation type="journal article" date="2009" name="Environ. Microbiol.">
        <title>Genome sequence of Desulfobacterium autotrophicum HRM2, a marine sulfate reducer oxidizing organic carbon completely to carbon dioxide.</title>
        <authorList>
            <person name="Strittmatter A.W."/>
            <person name="Liesegang H."/>
            <person name="Rabus R."/>
            <person name="Decker I."/>
            <person name="Amann J."/>
            <person name="Andres S."/>
            <person name="Henne A."/>
            <person name="Fricke W.F."/>
            <person name="Martinez-Arias R."/>
            <person name="Bartels D."/>
            <person name="Goesmann A."/>
            <person name="Krause L."/>
            <person name="Puehler A."/>
            <person name="Klenk H.P."/>
            <person name="Richter M."/>
            <person name="Schuler M."/>
            <person name="Gloeckner F.O."/>
            <person name="Meyerdierks A."/>
            <person name="Gottschalk G."/>
            <person name="Amann R."/>
        </authorList>
    </citation>
    <scope>NUCLEOTIDE SEQUENCE [LARGE SCALE GENOMIC DNA]</scope>
    <source>
        <strain evidence="4">ATCC 43914 / DSM 3382 / HRM2</strain>
    </source>
</reference>
<feature type="domain" description="Response regulatory" evidence="2">
    <location>
        <begin position="1"/>
        <end position="63"/>
    </location>
</feature>
<dbReference type="PROSITE" id="PS50110">
    <property type="entry name" value="RESPONSE_REGULATORY"/>
    <property type="match status" value="1"/>
</dbReference>
<dbReference type="KEGG" id="dat:HRM2_34260"/>